<protein>
    <recommendedName>
        <fullName evidence="5">Rqc2 homolog RqcH</fullName>
        <shortName evidence="5">RqcH</shortName>
    </recommendedName>
</protein>
<dbReference type="HAMAP" id="MF_00844_B">
    <property type="entry name" value="RqcH_B"/>
    <property type="match status" value="1"/>
</dbReference>
<dbReference type="Gene3D" id="2.30.310.10">
    <property type="entry name" value="ibrinogen binding protein from staphylococcus aureus domain"/>
    <property type="match status" value="1"/>
</dbReference>
<evidence type="ECO:0000256" key="1">
    <source>
        <dbReference type="ARBA" id="ARBA00022555"/>
    </source>
</evidence>
<dbReference type="InterPro" id="IPR043682">
    <property type="entry name" value="RqcH_bacterial"/>
</dbReference>
<reference evidence="7 8" key="1">
    <citation type="submission" date="2020-08" db="EMBL/GenBank/DDBJ databases">
        <title>Genome public.</title>
        <authorList>
            <person name="Liu C."/>
            <person name="Sun Q."/>
        </authorList>
    </citation>
    <scope>NUCLEOTIDE SEQUENCE [LARGE SCALE GENOMIC DNA]</scope>
    <source>
        <strain evidence="7 8">BX3</strain>
    </source>
</reference>
<evidence type="ECO:0000313" key="7">
    <source>
        <dbReference type="EMBL" id="MBC8557049.1"/>
    </source>
</evidence>
<feature type="domain" description="NFACT RNA-binding" evidence="6">
    <location>
        <begin position="474"/>
        <end position="567"/>
    </location>
</feature>
<proteinExistence type="inferred from homology"/>
<dbReference type="EMBL" id="JACRSW010000016">
    <property type="protein sequence ID" value="MBC8557049.1"/>
    <property type="molecule type" value="Genomic_DNA"/>
</dbReference>
<keyword evidence="1 5" id="KW-0820">tRNA-binding</keyword>
<dbReference type="Gene3D" id="1.10.8.50">
    <property type="match status" value="1"/>
</dbReference>
<evidence type="ECO:0000259" key="6">
    <source>
        <dbReference type="Pfam" id="PF05670"/>
    </source>
</evidence>
<evidence type="ECO:0000313" key="8">
    <source>
        <dbReference type="Proteomes" id="UP000637513"/>
    </source>
</evidence>
<comment type="subunit">
    <text evidence="5">Associates with stalled 50S ribosomal subunits. Binds to RqcP.</text>
</comment>
<dbReference type="PANTHER" id="PTHR15239:SF6">
    <property type="entry name" value="RIBOSOME QUALITY CONTROL COMPLEX SUBUNIT NEMF"/>
    <property type="match status" value="1"/>
</dbReference>
<comment type="caution">
    <text evidence="7">The sequence shown here is derived from an EMBL/GenBank/DDBJ whole genome shotgun (WGS) entry which is preliminary data.</text>
</comment>
<sequence length="594" mass="68294">MAFDGIVIANLAKELNHKLADGRITKIAQTESDKLLLTIKKSISSPEQKTIRTQNRLVISVNPSLPLLYLTQENQNAPLQAPTFCMVLRKHLNNCKINLIEQIGLERVLCMHLEHLNEMGDYCRKKLYIELMGKHSNIIFCDENDQIIDSIKHISALVSSVREVLPGRQYFIPNTLDKYDPLTISEDDFYAKVLSRPMPLDKAIYRTLTGFSSVMANELLYRASLSDCSNASELSDDAKKHLYRNFLEMIDQIKTGDFSPNIIYKEETPVEFASLSLTEYASSGEYTIHPYQEASRMLFDYYHTKETLGRIHQKSADLRRITHTALERSQKKYDLQLKQLNDTKKRDKYKVYGELLTTYGYELKGGEKSLTCDNYYTNEPITIPLDENKSAVENAKRYFEKYAKLKRTFEALTEQTKETKEEIDHLNSISNALDIAREEEDLAAIRKELSDTGYVRHHFQKGKQNTRKAPKSKPLHYISSDGFHMYVGKNNYQNDELTFKFATGNDWWFHAKAAAGSHVIVKTEGNELPDRTFEEAARLAAHYSKAREQEKAEIDYVQKKHIKKPNGAKPGFVVYYTNYSMTISTDITGIEEAE</sequence>
<organism evidence="7 8">
    <name type="scientific">Jutongia hominis</name>
    <dbReference type="NCBI Taxonomy" id="2763664"/>
    <lineage>
        <taxon>Bacteria</taxon>
        <taxon>Bacillati</taxon>
        <taxon>Bacillota</taxon>
        <taxon>Clostridia</taxon>
        <taxon>Lachnospirales</taxon>
        <taxon>Lachnospiraceae</taxon>
        <taxon>Jutongia</taxon>
    </lineage>
</organism>
<dbReference type="PANTHER" id="PTHR15239">
    <property type="entry name" value="NUCLEAR EXPORT MEDIATOR FACTOR NEMF"/>
    <property type="match status" value="1"/>
</dbReference>
<evidence type="ECO:0000256" key="5">
    <source>
        <dbReference type="HAMAP-Rule" id="MF_00844"/>
    </source>
</evidence>
<keyword evidence="5" id="KW-0175">Coiled coil</keyword>
<keyword evidence="8" id="KW-1185">Reference proteome</keyword>
<keyword evidence="2 5" id="KW-0699">rRNA-binding</keyword>
<gene>
    <name evidence="5" type="primary">rqcH</name>
    <name evidence="7" type="ORF">H8700_04935</name>
</gene>
<dbReference type="Proteomes" id="UP000637513">
    <property type="component" value="Unassembled WGS sequence"/>
</dbReference>
<comment type="function">
    <text evidence="5">Key component of the ribosome quality control system (RQC), a ribosome-associated complex that mediates the extraction of incompletely synthesized nascent chains from stalled ribosomes and their subsequent degradation. RqcH recruits Ala-charged tRNA, and with RqcP directs the elongation of stalled nascent chains on 50S ribosomal subunits, leading to non-templated C-terminal alanine extensions (Ala tail). The Ala tail promotes nascent chain degradation. May add between 1 and at least 8 Ala residues. Binds to stalled 50S ribosomal subunits.</text>
</comment>
<dbReference type="RefSeq" id="WP_249303949.1">
    <property type="nucleotide sequence ID" value="NZ_JACRSW010000016.1"/>
</dbReference>
<keyword evidence="4 5" id="KW-0648">Protein biosynthesis</keyword>
<evidence type="ECO:0000256" key="4">
    <source>
        <dbReference type="ARBA" id="ARBA00022917"/>
    </source>
</evidence>
<dbReference type="Pfam" id="PF05833">
    <property type="entry name" value="NFACT_N"/>
    <property type="match status" value="1"/>
</dbReference>
<evidence type="ECO:0000256" key="2">
    <source>
        <dbReference type="ARBA" id="ARBA00022730"/>
    </source>
</evidence>
<comment type="similarity">
    <text evidence="5">Belongs to the NEMF family.</text>
</comment>
<accession>A0ABR7MTQ7</accession>
<name>A0ABR7MTQ7_9FIRM</name>
<feature type="coiled-coil region" evidence="5">
    <location>
        <begin position="395"/>
        <end position="429"/>
    </location>
</feature>
<evidence type="ECO:0000256" key="3">
    <source>
        <dbReference type="ARBA" id="ARBA00022884"/>
    </source>
</evidence>
<dbReference type="InterPro" id="IPR008532">
    <property type="entry name" value="NFACT_RNA-bd"/>
</dbReference>
<dbReference type="InterPro" id="IPR051608">
    <property type="entry name" value="RQC_Subunit_NEMF"/>
</dbReference>
<keyword evidence="3 5" id="KW-0694">RNA-binding</keyword>
<dbReference type="Pfam" id="PF05670">
    <property type="entry name" value="NFACT-R_1"/>
    <property type="match status" value="1"/>
</dbReference>